<dbReference type="InterPro" id="IPR051533">
    <property type="entry name" value="WaaL-like"/>
</dbReference>
<keyword evidence="2 5" id="KW-0812">Transmembrane</keyword>
<dbReference type="PANTHER" id="PTHR37422">
    <property type="entry name" value="TEICHURONIC ACID BIOSYNTHESIS PROTEIN TUAE"/>
    <property type="match status" value="1"/>
</dbReference>
<evidence type="ECO:0000256" key="1">
    <source>
        <dbReference type="ARBA" id="ARBA00004141"/>
    </source>
</evidence>
<dbReference type="AlphaFoldDB" id="A0A176Z7P5"/>
<reference evidence="7 8" key="1">
    <citation type="submission" date="2016-03" db="EMBL/GenBank/DDBJ databases">
        <title>Draft Genome Sequence of the Strain BR 10245 (Bradyrhizobium sp.) isolated from nodules of Centrolobium paraense.</title>
        <authorList>
            <person name="Simoes-Araujo J.L.Sr."/>
            <person name="Barauna A.C."/>
            <person name="Silva K."/>
            <person name="Zilli J.E."/>
        </authorList>
    </citation>
    <scope>NUCLEOTIDE SEQUENCE [LARGE SCALE GENOMIC DNA]</scope>
    <source>
        <strain evidence="7 8">BR 10245</strain>
    </source>
</reference>
<keyword evidence="4 5" id="KW-0472">Membrane</keyword>
<evidence type="ECO:0000256" key="3">
    <source>
        <dbReference type="ARBA" id="ARBA00022989"/>
    </source>
</evidence>
<evidence type="ECO:0000256" key="2">
    <source>
        <dbReference type="ARBA" id="ARBA00022692"/>
    </source>
</evidence>
<dbReference type="InterPro" id="IPR007016">
    <property type="entry name" value="O-antigen_ligase-rel_domated"/>
</dbReference>
<dbReference type="EMBL" id="LUUB01000021">
    <property type="protein sequence ID" value="OAF15852.1"/>
    <property type="molecule type" value="Genomic_DNA"/>
</dbReference>
<proteinExistence type="predicted"/>
<dbReference type="Pfam" id="PF04932">
    <property type="entry name" value="Wzy_C"/>
    <property type="match status" value="1"/>
</dbReference>
<dbReference type="GO" id="GO:0016020">
    <property type="term" value="C:membrane"/>
    <property type="evidence" value="ECO:0007669"/>
    <property type="project" value="UniProtKB-SubCell"/>
</dbReference>
<feature type="transmembrane region" description="Helical" evidence="5">
    <location>
        <begin position="68"/>
        <end position="86"/>
    </location>
</feature>
<feature type="transmembrane region" description="Helical" evidence="5">
    <location>
        <begin position="92"/>
        <end position="113"/>
    </location>
</feature>
<evidence type="ECO:0000256" key="5">
    <source>
        <dbReference type="SAM" id="Phobius"/>
    </source>
</evidence>
<feature type="transmembrane region" description="Helical" evidence="5">
    <location>
        <begin position="181"/>
        <end position="208"/>
    </location>
</feature>
<gene>
    <name evidence="7" type="ORF">AYJ54_39210</name>
</gene>
<comment type="caution">
    <text evidence="7">The sequence shown here is derived from an EMBL/GenBank/DDBJ whole genome shotgun (WGS) entry which is preliminary data.</text>
</comment>
<feature type="transmembrane region" description="Helical" evidence="5">
    <location>
        <begin position="125"/>
        <end position="144"/>
    </location>
</feature>
<evidence type="ECO:0000259" key="6">
    <source>
        <dbReference type="Pfam" id="PF04932"/>
    </source>
</evidence>
<sequence>MTFRNDRISVIAASAAFSAWCALLSYPMISESYALYATCQAIGLGLFIVTMTLAYSGRFAATAASMDHAQIITFLIIYLSLPLQLHDGELDILSGIFYTCLLPLMALTLSVLWTMQPADFERCMTVTSIVLCLFGISAIAVYGWPEGRTIGGLLHPNLYSAPLLAAFVFSQFRPGMVGIIVRILCFGMIALVSSRYALIGCVIALVLHEMTFDPLSPTKLAVPVIALAAGIVFWPQIAAIIALDDPDRGTSSGFTGRDDLWQLALDAITDSPFGVGFKRAIGNEGGHNGYLKLLVEFGVPGGAVLISLLAYSIVAACIVACSAAGKSRQQHRFDCARFGGMGALYFGAFFQPQVFSLGDAFAVSFMLLLFKPGLTSSQARDPIVAGGRTQLRQR</sequence>
<dbReference type="PANTHER" id="PTHR37422:SF13">
    <property type="entry name" value="LIPOPOLYSACCHARIDE BIOSYNTHESIS PROTEIN PA4999-RELATED"/>
    <property type="match status" value="1"/>
</dbReference>
<comment type="subcellular location">
    <subcellularLocation>
        <location evidence="1">Membrane</location>
        <topology evidence="1">Multi-pass membrane protein</topology>
    </subcellularLocation>
</comment>
<organism evidence="7 8">
    <name type="scientific">Bradyrhizobium centrolobii</name>
    <dbReference type="NCBI Taxonomy" id="1505087"/>
    <lineage>
        <taxon>Bacteria</taxon>
        <taxon>Pseudomonadati</taxon>
        <taxon>Pseudomonadota</taxon>
        <taxon>Alphaproteobacteria</taxon>
        <taxon>Hyphomicrobiales</taxon>
        <taxon>Nitrobacteraceae</taxon>
        <taxon>Bradyrhizobium</taxon>
    </lineage>
</organism>
<keyword evidence="3 5" id="KW-1133">Transmembrane helix</keyword>
<feature type="transmembrane region" description="Helical" evidence="5">
    <location>
        <begin position="7"/>
        <end position="29"/>
    </location>
</feature>
<feature type="transmembrane region" description="Helical" evidence="5">
    <location>
        <begin position="302"/>
        <end position="325"/>
    </location>
</feature>
<dbReference type="STRING" id="1505087.AYJ54_39210"/>
<protein>
    <recommendedName>
        <fullName evidence="6">O-antigen ligase-related domain-containing protein</fullName>
    </recommendedName>
</protein>
<dbReference type="Proteomes" id="UP000076959">
    <property type="component" value="Unassembled WGS sequence"/>
</dbReference>
<name>A0A176Z7P5_9BRAD</name>
<feature type="transmembrane region" description="Helical" evidence="5">
    <location>
        <begin position="345"/>
        <end position="370"/>
    </location>
</feature>
<evidence type="ECO:0000313" key="7">
    <source>
        <dbReference type="EMBL" id="OAF15852.1"/>
    </source>
</evidence>
<feature type="transmembrane region" description="Helical" evidence="5">
    <location>
        <begin position="35"/>
        <end position="56"/>
    </location>
</feature>
<accession>A0A176Z7P5</accession>
<evidence type="ECO:0000256" key="4">
    <source>
        <dbReference type="ARBA" id="ARBA00023136"/>
    </source>
</evidence>
<keyword evidence="8" id="KW-1185">Reference proteome</keyword>
<feature type="transmembrane region" description="Helical" evidence="5">
    <location>
        <begin position="220"/>
        <end position="243"/>
    </location>
</feature>
<evidence type="ECO:0000313" key="8">
    <source>
        <dbReference type="Proteomes" id="UP000076959"/>
    </source>
</evidence>
<feature type="domain" description="O-antigen ligase-related" evidence="6">
    <location>
        <begin position="183"/>
        <end position="306"/>
    </location>
</feature>